<comment type="caution">
    <text evidence="6">The sequence shown here is derived from an EMBL/GenBank/DDBJ whole genome shotgun (WGS) entry which is preliminary data.</text>
</comment>
<dbReference type="GO" id="GO:0005524">
    <property type="term" value="F:ATP binding"/>
    <property type="evidence" value="ECO:0007669"/>
    <property type="project" value="UniProtKB-KW"/>
</dbReference>
<dbReference type="PANTHER" id="PTHR44329">
    <property type="entry name" value="SERINE/THREONINE-PROTEIN KINASE TNNI3K-RELATED"/>
    <property type="match status" value="1"/>
</dbReference>
<dbReference type="InterPro" id="IPR008271">
    <property type="entry name" value="Ser/Thr_kinase_AS"/>
</dbReference>
<evidence type="ECO:0000256" key="3">
    <source>
        <dbReference type="ARBA" id="ARBA00022840"/>
    </source>
</evidence>
<keyword evidence="4" id="KW-0472">Membrane</keyword>
<protein>
    <recommendedName>
        <fullName evidence="5">Protein kinase domain-containing protein</fullName>
    </recommendedName>
</protein>
<dbReference type="SUPFAM" id="SSF117281">
    <property type="entry name" value="Kelch motif"/>
    <property type="match status" value="1"/>
</dbReference>
<proteinExistence type="predicted"/>
<evidence type="ECO:0000313" key="7">
    <source>
        <dbReference type="Proteomes" id="UP000241769"/>
    </source>
</evidence>
<dbReference type="InParanoid" id="A0A2P6NHV8"/>
<name>A0A2P6NHV8_9EUKA</name>
<dbReference type="Proteomes" id="UP000241769">
    <property type="component" value="Unassembled WGS sequence"/>
</dbReference>
<dbReference type="InterPro" id="IPR000719">
    <property type="entry name" value="Prot_kinase_dom"/>
</dbReference>
<feature type="transmembrane region" description="Helical" evidence="4">
    <location>
        <begin position="843"/>
        <end position="866"/>
    </location>
</feature>
<organism evidence="6 7">
    <name type="scientific">Planoprotostelium fungivorum</name>
    <dbReference type="NCBI Taxonomy" id="1890364"/>
    <lineage>
        <taxon>Eukaryota</taxon>
        <taxon>Amoebozoa</taxon>
        <taxon>Evosea</taxon>
        <taxon>Variosea</taxon>
        <taxon>Cavosteliida</taxon>
        <taxon>Cavosteliaceae</taxon>
        <taxon>Planoprotostelium</taxon>
    </lineage>
</organism>
<dbReference type="SUPFAM" id="SSF50965">
    <property type="entry name" value="Galactose oxidase, central domain"/>
    <property type="match status" value="1"/>
</dbReference>
<dbReference type="InterPro" id="IPR011043">
    <property type="entry name" value="Gal_Oxase/kelch_b-propeller"/>
</dbReference>
<dbReference type="SMART" id="SM00220">
    <property type="entry name" value="S_TKc"/>
    <property type="match status" value="1"/>
</dbReference>
<keyword evidence="4" id="KW-1133">Transmembrane helix</keyword>
<dbReference type="Pfam" id="PF07714">
    <property type="entry name" value="PK_Tyr_Ser-Thr"/>
    <property type="match status" value="1"/>
</dbReference>
<keyword evidence="2" id="KW-0418">Kinase</keyword>
<dbReference type="OrthoDB" id="339325at2759"/>
<evidence type="ECO:0000313" key="6">
    <source>
        <dbReference type="EMBL" id="PRP83545.1"/>
    </source>
</evidence>
<dbReference type="InterPro" id="IPR011009">
    <property type="entry name" value="Kinase-like_dom_sf"/>
</dbReference>
<evidence type="ECO:0000256" key="1">
    <source>
        <dbReference type="ARBA" id="ARBA00022741"/>
    </source>
</evidence>
<keyword evidence="2" id="KW-0808">Transferase</keyword>
<dbReference type="Pfam" id="PF12768">
    <property type="entry name" value="Rax2"/>
    <property type="match status" value="1"/>
</dbReference>
<dbReference type="CDD" id="cd13999">
    <property type="entry name" value="STKc_MAP3K-like"/>
    <property type="match status" value="1"/>
</dbReference>
<keyword evidence="1" id="KW-0547">Nucleotide-binding</keyword>
<dbReference type="Gene3D" id="2.120.10.80">
    <property type="entry name" value="Kelch-type beta propeller"/>
    <property type="match status" value="2"/>
</dbReference>
<gene>
    <name evidence="6" type="ORF">PROFUN_04419</name>
</gene>
<evidence type="ECO:0000259" key="5">
    <source>
        <dbReference type="PROSITE" id="PS50011"/>
    </source>
</evidence>
<accession>A0A2P6NHV8</accession>
<dbReference type="SUPFAM" id="SSF56112">
    <property type="entry name" value="Protein kinase-like (PK-like)"/>
    <property type="match status" value="1"/>
</dbReference>
<keyword evidence="7" id="KW-1185">Reference proteome</keyword>
<dbReference type="PROSITE" id="PS50011">
    <property type="entry name" value="PROTEIN_KINASE_DOM"/>
    <property type="match status" value="1"/>
</dbReference>
<dbReference type="AlphaFoldDB" id="A0A2P6NHV8"/>
<keyword evidence="4" id="KW-0812">Transmembrane</keyword>
<dbReference type="STRING" id="1890364.A0A2P6NHV8"/>
<sequence>MNVRRISCCVVMFGIGVEKKISHSYPDAKAATIAAALHLSILVYDPSVFCQHGQGDDGQSQNRTKVYVVGDFHAQLGKNKSVSALSVYQDRTLTPFIDEVPESIGDVSHIHATDRYIYVAGKYREVRGSKANSVVRYDTYDDTWTSLCGGVFGEVLSIDALGAEVFVAGKFDSAVNCDGKVVNSYGIARFNTKTQQWRSKIGELAPAGRSYSSIAVATDGSNGAIIWAAGTAIDGTTGKTNPFVAMWNDTLGAWREMEHAIEKSATVYRVIDIDPYTQQVFLGGIWKSVMGESVRSVHGLAVYREMDGQSSFVDVAGLPLLFRNDNGIYDIDFMQVNGSNWVIMGGKFKHQYSDIMNLAIYDYNEIFSPMTVYQTSLSCIDVNLAIIRDINVFSSVIYFSGRFDTVTVMNNGTSTNMTTNSFASYDVVSHQFSDLDSSSLPRNALVHASAVVERGDIIAVASSQSVDGVISYGSGMTCLVRSTKLNSWKFLFDQISDSFLDYGRLTSMDSEGDDIYVGGQFEVVGDNHYNNVAQWNGTAWLHLGGGISNGKVYTVKVYRNYLYVGGFFNSSLDGGKTLNSIARYNLNESRWETMQSGVDGVCGSNNTVYTIEAKGDYVYVGGSFRSVSGIKSPNLIVWSIEEEEWKSVYNEPSYIYGEVYALSLQDWTLFIGGRFTFNTSRLNHDHFVSYDINSTEFSQRSYRFTSRDPTKTAVFTLLSFNDSLLVGGIFDQVDEVTVNNIVNLTNGLRDPQSLDQGVVASDFQPAVYDIGYHPNNNVLVVVGAFSTAGSVKSTNVVEFSISDQTWFPLSSSVTQWVGQVRAVHVAQPSTVLIADHDDSAFKFYLTMFILLGSSIIVIAVLGYLIYRYRRNRNPYMEIPNYDTSQDNSMVYNRPPTRERVRETEASVVKIEASDIQLGETIASGTAGDVMKGQYKGREIAVKKMAFKPSQVTHRFREEYYNEIRLMSAMDHPNILRFLGASISSNGDVMLLSEFMDFGSIRDLMQKEEKISFNLKCRLASDAARGVSYLHNCKPPILHRDLKSSNLLVDRRWRCKVADFGVSRIRPVTASNCMTKIGTPSHMAPEVILQNRWSEKSDAFSFGIFLIELYNERPAYDGVEETMEEITHGVAHRGLRPVLAEDCPTSLAVLIKDCLHNDPPKRPSFLEIKQRLKRI</sequence>
<dbReference type="EMBL" id="MDYQ01000081">
    <property type="protein sequence ID" value="PRP83545.1"/>
    <property type="molecule type" value="Genomic_DNA"/>
</dbReference>
<reference evidence="6 7" key="1">
    <citation type="journal article" date="2018" name="Genome Biol. Evol.">
        <title>Multiple Roots of Fruiting Body Formation in Amoebozoa.</title>
        <authorList>
            <person name="Hillmann F."/>
            <person name="Forbes G."/>
            <person name="Novohradska S."/>
            <person name="Ferling I."/>
            <person name="Riege K."/>
            <person name="Groth M."/>
            <person name="Westermann M."/>
            <person name="Marz M."/>
            <person name="Spaller T."/>
            <person name="Winckler T."/>
            <person name="Schaap P."/>
            <person name="Glockner G."/>
        </authorList>
    </citation>
    <scope>NUCLEOTIDE SEQUENCE [LARGE SCALE GENOMIC DNA]</scope>
    <source>
        <strain evidence="6 7">Jena</strain>
    </source>
</reference>
<dbReference type="Gene3D" id="1.10.510.10">
    <property type="entry name" value="Transferase(Phosphotransferase) domain 1"/>
    <property type="match status" value="1"/>
</dbReference>
<dbReference type="GO" id="GO:0004674">
    <property type="term" value="F:protein serine/threonine kinase activity"/>
    <property type="evidence" value="ECO:0007669"/>
    <property type="project" value="TreeGrafter"/>
</dbReference>
<keyword evidence="3" id="KW-0067">ATP-binding</keyword>
<dbReference type="InterPro" id="IPR015915">
    <property type="entry name" value="Kelch-typ_b-propeller"/>
</dbReference>
<dbReference type="PROSITE" id="PS00108">
    <property type="entry name" value="PROTEIN_KINASE_ST"/>
    <property type="match status" value="1"/>
</dbReference>
<dbReference type="InterPro" id="IPR024982">
    <property type="entry name" value="Rax2-like_C"/>
</dbReference>
<dbReference type="InterPro" id="IPR051681">
    <property type="entry name" value="Ser/Thr_Kinases-Pseudokinases"/>
</dbReference>
<evidence type="ECO:0000256" key="4">
    <source>
        <dbReference type="SAM" id="Phobius"/>
    </source>
</evidence>
<dbReference type="PANTHER" id="PTHR44329:SF298">
    <property type="entry name" value="MIXED LINEAGE KINASE DOMAIN-LIKE PROTEIN"/>
    <property type="match status" value="1"/>
</dbReference>
<evidence type="ECO:0000256" key="2">
    <source>
        <dbReference type="ARBA" id="ARBA00022777"/>
    </source>
</evidence>
<dbReference type="InterPro" id="IPR001245">
    <property type="entry name" value="Ser-Thr/Tyr_kinase_cat_dom"/>
</dbReference>
<feature type="domain" description="Protein kinase" evidence="5">
    <location>
        <begin position="915"/>
        <end position="1174"/>
    </location>
</feature>